<dbReference type="PANTHER" id="PTHR32246">
    <property type="entry name" value="INGRESSION PROTEIN FIC1"/>
    <property type="match status" value="1"/>
</dbReference>
<gene>
    <name evidence="2" type="ORF">RJ639_044853</name>
</gene>
<evidence type="ECO:0000313" key="2">
    <source>
        <dbReference type="EMBL" id="KAK3023473.1"/>
    </source>
</evidence>
<dbReference type="InterPro" id="IPR000008">
    <property type="entry name" value="C2_dom"/>
</dbReference>
<dbReference type="Gene3D" id="2.60.40.150">
    <property type="entry name" value="C2 domain"/>
    <property type="match status" value="1"/>
</dbReference>
<organism evidence="2 3">
    <name type="scientific">Escallonia herrerae</name>
    <dbReference type="NCBI Taxonomy" id="1293975"/>
    <lineage>
        <taxon>Eukaryota</taxon>
        <taxon>Viridiplantae</taxon>
        <taxon>Streptophyta</taxon>
        <taxon>Embryophyta</taxon>
        <taxon>Tracheophyta</taxon>
        <taxon>Spermatophyta</taxon>
        <taxon>Magnoliopsida</taxon>
        <taxon>eudicotyledons</taxon>
        <taxon>Gunneridae</taxon>
        <taxon>Pentapetalae</taxon>
        <taxon>asterids</taxon>
        <taxon>campanulids</taxon>
        <taxon>Escalloniales</taxon>
        <taxon>Escalloniaceae</taxon>
        <taxon>Escallonia</taxon>
    </lineage>
</organism>
<dbReference type="InterPro" id="IPR044750">
    <property type="entry name" value="C2_SRC2/BAP"/>
</dbReference>
<evidence type="ECO:0000259" key="1">
    <source>
        <dbReference type="PROSITE" id="PS50004"/>
    </source>
</evidence>
<dbReference type="PANTHER" id="PTHR32246:SF173">
    <property type="entry name" value="C2 DOMAIN-CONTAINING PROTEIN"/>
    <property type="match status" value="1"/>
</dbReference>
<proteinExistence type="predicted"/>
<dbReference type="CDD" id="cd04051">
    <property type="entry name" value="C2_SRC2_like"/>
    <property type="match status" value="1"/>
</dbReference>
<accession>A0AA89B2J0</accession>
<comment type="caution">
    <text evidence="2">The sequence shown here is derived from an EMBL/GenBank/DDBJ whole genome shotgun (WGS) entry which is preliminary data.</text>
</comment>
<feature type="domain" description="C2" evidence="1">
    <location>
        <begin position="78"/>
        <end position="199"/>
    </location>
</feature>
<dbReference type="SUPFAM" id="SSF49562">
    <property type="entry name" value="C2 domain (Calcium/lipid-binding domain, CaLB)"/>
    <property type="match status" value="1"/>
</dbReference>
<dbReference type="InterPro" id="IPR035892">
    <property type="entry name" value="C2_domain_sf"/>
</dbReference>
<dbReference type="Pfam" id="PF00168">
    <property type="entry name" value="C2"/>
    <property type="match status" value="1"/>
</dbReference>
<evidence type="ECO:0000313" key="3">
    <source>
        <dbReference type="Proteomes" id="UP001188597"/>
    </source>
</evidence>
<dbReference type="EMBL" id="JAVXUP010000654">
    <property type="protein sequence ID" value="KAK3023473.1"/>
    <property type="molecule type" value="Genomic_DNA"/>
</dbReference>
<dbReference type="GO" id="GO:0006952">
    <property type="term" value="P:defense response"/>
    <property type="evidence" value="ECO:0007669"/>
    <property type="project" value="InterPro"/>
</dbReference>
<dbReference type="PROSITE" id="PS50004">
    <property type="entry name" value="C2"/>
    <property type="match status" value="1"/>
</dbReference>
<dbReference type="AlphaFoldDB" id="A0AA89B2J0"/>
<sequence length="361" mass="39232">MSTLLLSVSFHRLRALLRRGRPSISSCESVLFPSNRTFSFLSLLLFYKNTNINRISSSQHSSQSSISISKFQELIFTYYQEVIITKEGENPMEFRPLDITVIEAQGLKSVNLFSKMNLYTVVTVSGDQSTRRVTPVAKKAGKNPTWNHRISFSLPEYAVSQASLVFQIMRERILGDRLVGQVSVPIHELLVNAPEGNSGTERVVEYMVRTISLKTKGTLKFSYKVGDKFTQAVDANVHKRADEPVMAYPPSVGPSGAAYPPPPGMGYAMPYPGMTPPGAGYVYGGQPPPPAYGGGYPPQPMGYQYTPAQQQPKKKMGGGKLGLGLGAGLLGGLLVGDMISDFGDMAAYDAGYDAGFDDAGF</sequence>
<protein>
    <recommendedName>
        <fullName evidence="1">C2 domain-containing protein</fullName>
    </recommendedName>
</protein>
<reference evidence="2" key="1">
    <citation type="submission" date="2022-12" db="EMBL/GenBank/DDBJ databases">
        <title>Draft genome assemblies for two species of Escallonia (Escalloniales).</title>
        <authorList>
            <person name="Chanderbali A."/>
            <person name="Dervinis C."/>
            <person name="Anghel I."/>
            <person name="Soltis D."/>
            <person name="Soltis P."/>
            <person name="Zapata F."/>
        </authorList>
    </citation>
    <scope>NUCLEOTIDE SEQUENCE</scope>
    <source>
        <strain evidence="2">UCBG64.0493</strain>
        <tissue evidence="2">Leaf</tissue>
    </source>
</reference>
<dbReference type="Proteomes" id="UP001188597">
    <property type="component" value="Unassembled WGS sequence"/>
</dbReference>
<dbReference type="SMART" id="SM00239">
    <property type="entry name" value="C2"/>
    <property type="match status" value="1"/>
</dbReference>
<name>A0AA89B2J0_9ASTE</name>
<keyword evidence="3" id="KW-1185">Reference proteome</keyword>